<comment type="similarity">
    <text evidence="1">Belongs to the glycosyl hydrolase 18 family. Chitinase class V subfamily.</text>
</comment>
<dbReference type="SMART" id="SM00636">
    <property type="entry name" value="Glyco_18"/>
    <property type="match status" value="1"/>
</dbReference>
<dbReference type="GO" id="GO:0005975">
    <property type="term" value="P:carbohydrate metabolic process"/>
    <property type="evidence" value="ECO:0007669"/>
    <property type="project" value="InterPro"/>
</dbReference>
<gene>
    <name evidence="8" type="ORF">MKW98_015172</name>
</gene>
<dbReference type="InterPro" id="IPR029070">
    <property type="entry name" value="Chitinase_insertion_sf"/>
</dbReference>
<dbReference type="SUPFAM" id="SSF54556">
    <property type="entry name" value="Chitinase insertion domain"/>
    <property type="match status" value="1"/>
</dbReference>
<proteinExistence type="inferred from homology"/>
<dbReference type="GO" id="GO:0004568">
    <property type="term" value="F:chitinase activity"/>
    <property type="evidence" value="ECO:0007669"/>
    <property type="project" value="TreeGrafter"/>
</dbReference>
<evidence type="ECO:0000256" key="6">
    <source>
        <dbReference type="RuleBase" id="RU000489"/>
    </source>
</evidence>
<dbReference type="AlphaFoldDB" id="A0AAD4XQK1"/>
<dbReference type="InterPro" id="IPR011583">
    <property type="entry name" value="Chitinase_II/V-like_cat"/>
</dbReference>
<dbReference type="InterPro" id="IPR001579">
    <property type="entry name" value="Glyco_hydro_18_chit_AS"/>
</dbReference>
<dbReference type="Gene3D" id="3.20.20.80">
    <property type="entry name" value="Glycosidases"/>
    <property type="match status" value="1"/>
</dbReference>
<keyword evidence="9" id="KW-1185">Reference proteome</keyword>
<evidence type="ECO:0000313" key="8">
    <source>
        <dbReference type="EMBL" id="KAI3944020.1"/>
    </source>
</evidence>
<dbReference type="InterPro" id="IPR017853">
    <property type="entry name" value="GH"/>
</dbReference>
<feature type="domain" description="GH18" evidence="7">
    <location>
        <begin position="2"/>
        <end position="339"/>
    </location>
</feature>
<dbReference type="InterPro" id="IPR001223">
    <property type="entry name" value="Glyco_hydro18_cat"/>
</dbReference>
<dbReference type="PROSITE" id="PS01095">
    <property type="entry name" value="GH18_1"/>
    <property type="match status" value="1"/>
</dbReference>
<dbReference type="PROSITE" id="PS51910">
    <property type="entry name" value="GH18_2"/>
    <property type="match status" value="1"/>
</dbReference>
<dbReference type="Pfam" id="PF00704">
    <property type="entry name" value="Glyco_hydro_18"/>
    <property type="match status" value="1"/>
</dbReference>
<keyword evidence="3 6" id="KW-0378">Hydrolase</keyword>
<evidence type="ECO:0000256" key="1">
    <source>
        <dbReference type="ARBA" id="ARBA00008682"/>
    </source>
</evidence>
<protein>
    <recommendedName>
        <fullName evidence="7">GH18 domain-containing protein</fullName>
    </recommendedName>
</protein>
<dbReference type="InterPro" id="IPR050314">
    <property type="entry name" value="Glycosyl_Hydrlase_18"/>
</dbReference>
<keyword evidence="5 6" id="KW-0326">Glycosidase</keyword>
<evidence type="ECO:0000259" key="7">
    <source>
        <dbReference type="PROSITE" id="PS51910"/>
    </source>
</evidence>
<evidence type="ECO:0000256" key="4">
    <source>
        <dbReference type="ARBA" id="ARBA00023180"/>
    </source>
</evidence>
<dbReference type="SUPFAM" id="SSF51445">
    <property type="entry name" value="(Trans)glycosidases"/>
    <property type="match status" value="1"/>
</dbReference>
<name>A0AAD4XQK1_9MAGN</name>
<dbReference type="EMBL" id="JAJJMB010004080">
    <property type="protein sequence ID" value="KAI3944020.1"/>
    <property type="molecule type" value="Genomic_DNA"/>
</dbReference>
<dbReference type="PANTHER" id="PTHR11177:SF317">
    <property type="entry name" value="CHITINASE 12-RELATED"/>
    <property type="match status" value="1"/>
</dbReference>
<evidence type="ECO:0000313" key="9">
    <source>
        <dbReference type="Proteomes" id="UP001202328"/>
    </source>
</evidence>
<sequence length="339" mass="38000">MSIRGGYWPSWQDNDPEIISPSYTHVFYAFSGFDRANHRVVIAPGANHKVRKFITTVHNRSMKGLLSIGGANAEYNQLFSEMASNRNNRREFIQSTIDVARRYGFDGLDLDWEFPSSRTDMENLALLLGEWRTAIDMEGRGRTKLLITMAVFFTPDLTLYDENPRIYPGGAIQNYVDFINIMTYDYYGSWSGTHTGASAAVFNPGNTQRSTREAISTWLQSVSAQKLVMGLPLFAHTWMLQNPNANGVGAPANGIGPGPDGTMMYRKVLTDYLNNPGTIAAYDEPTQSNYCYAGHTWISYTGVRSIRAAIRHARERNLGGYFHWSIGQDDENNTLTEAG</sequence>
<evidence type="ECO:0000256" key="2">
    <source>
        <dbReference type="ARBA" id="ARBA00022729"/>
    </source>
</evidence>
<evidence type="ECO:0000256" key="3">
    <source>
        <dbReference type="ARBA" id="ARBA00022801"/>
    </source>
</evidence>
<dbReference type="Gene3D" id="3.10.50.10">
    <property type="match status" value="1"/>
</dbReference>
<reference evidence="8" key="1">
    <citation type="submission" date="2022-04" db="EMBL/GenBank/DDBJ databases">
        <title>A functionally conserved STORR gene fusion in Papaver species that diverged 16.8 million years ago.</title>
        <authorList>
            <person name="Catania T."/>
        </authorList>
    </citation>
    <scope>NUCLEOTIDE SEQUENCE</scope>
    <source>
        <strain evidence="8">S-188037</strain>
    </source>
</reference>
<dbReference type="GO" id="GO:0006032">
    <property type="term" value="P:chitin catabolic process"/>
    <property type="evidence" value="ECO:0007669"/>
    <property type="project" value="TreeGrafter"/>
</dbReference>
<organism evidence="8 9">
    <name type="scientific">Papaver atlanticum</name>
    <dbReference type="NCBI Taxonomy" id="357466"/>
    <lineage>
        <taxon>Eukaryota</taxon>
        <taxon>Viridiplantae</taxon>
        <taxon>Streptophyta</taxon>
        <taxon>Embryophyta</taxon>
        <taxon>Tracheophyta</taxon>
        <taxon>Spermatophyta</taxon>
        <taxon>Magnoliopsida</taxon>
        <taxon>Ranunculales</taxon>
        <taxon>Papaveraceae</taxon>
        <taxon>Papaveroideae</taxon>
        <taxon>Papaver</taxon>
    </lineage>
</organism>
<keyword evidence="2" id="KW-0732">Signal</keyword>
<dbReference type="GO" id="GO:0008061">
    <property type="term" value="F:chitin binding"/>
    <property type="evidence" value="ECO:0007669"/>
    <property type="project" value="InterPro"/>
</dbReference>
<comment type="caution">
    <text evidence="8">The sequence shown here is derived from an EMBL/GenBank/DDBJ whole genome shotgun (WGS) entry which is preliminary data.</text>
</comment>
<evidence type="ECO:0000256" key="5">
    <source>
        <dbReference type="ARBA" id="ARBA00023295"/>
    </source>
</evidence>
<accession>A0AAD4XQK1</accession>
<keyword evidence="4" id="KW-0325">Glycoprotein</keyword>
<dbReference type="GO" id="GO:0005576">
    <property type="term" value="C:extracellular region"/>
    <property type="evidence" value="ECO:0007669"/>
    <property type="project" value="TreeGrafter"/>
</dbReference>
<dbReference type="Proteomes" id="UP001202328">
    <property type="component" value="Unassembled WGS sequence"/>
</dbReference>
<dbReference type="FunFam" id="3.10.50.10:FF:000003">
    <property type="entry name" value="Class V chitinase CHIT5b"/>
    <property type="match status" value="1"/>
</dbReference>
<dbReference type="PANTHER" id="PTHR11177">
    <property type="entry name" value="CHITINASE"/>
    <property type="match status" value="1"/>
</dbReference>